<reference evidence="1" key="2">
    <citation type="submission" date="2018-03" db="EMBL/GenBank/DDBJ databases">
        <title>The Triticum urartu genome reveals the dynamic nature of wheat genome evolution.</title>
        <authorList>
            <person name="Ling H."/>
            <person name="Ma B."/>
            <person name="Shi X."/>
            <person name="Liu H."/>
            <person name="Dong L."/>
            <person name="Sun H."/>
            <person name="Cao Y."/>
            <person name="Gao Q."/>
            <person name="Zheng S."/>
            <person name="Li Y."/>
            <person name="Yu Y."/>
            <person name="Du H."/>
            <person name="Qi M."/>
            <person name="Li Y."/>
            <person name="Yu H."/>
            <person name="Cui Y."/>
            <person name="Wang N."/>
            <person name="Chen C."/>
            <person name="Wu H."/>
            <person name="Zhao Y."/>
            <person name="Zhang J."/>
            <person name="Li Y."/>
            <person name="Zhou W."/>
            <person name="Zhang B."/>
            <person name="Hu W."/>
            <person name="Eijk M."/>
            <person name="Tang J."/>
            <person name="Witsenboer H."/>
            <person name="Zhao S."/>
            <person name="Li Z."/>
            <person name="Zhang A."/>
            <person name="Wang D."/>
            <person name="Liang C."/>
        </authorList>
    </citation>
    <scope>NUCLEOTIDE SEQUENCE [LARGE SCALE GENOMIC DNA]</scope>
    <source>
        <strain evidence="1">cv. G1812</strain>
    </source>
</reference>
<reference evidence="1" key="3">
    <citation type="submission" date="2022-06" db="UniProtKB">
        <authorList>
            <consortium name="EnsemblPlants"/>
        </authorList>
    </citation>
    <scope>IDENTIFICATION</scope>
</reference>
<keyword evidence="2" id="KW-1185">Reference proteome</keyword>
<evidence type="ECO:0000313" key="2">
    <source>
        <dbReference type="Proteomes" id="UP000015106"/>
    </source>
</evidence>
<proteinExistence type="predicted"/>
<protein>
    <submittedName>
        <fullName evidence="1">Uncharacterized protein</fullName>
    </submittedName>
</protein>
<name>A0A8R7TX60_TRIUA</name>
<reference evidence="2" key="1">
    <citation type="journal article" date="2013" name="Nature">
        <title>Draft genome of the wheat A-genome progenitor Triticum urartu.</title>
        <authorList>
            <person name="Ling H.Q."/>
            <person name="Zhao S."/>
            <person name="Liu D."/>
            <person name="Wang J."/>
            <person name="Sun H."/>
            <person name="Zhang C."/>
            <person name="Fan H."/>
            <person name="Li D."/>
            <person name="Dong L."/>
            <person name="Tao Y."/>
            <person name="Gao C."/>
            <person name="Wu H."/>
            <person name="Li Y."/>
            <person name="Cui Y."/>
            <person name="Guo X."/>
            <person name="Zheng S."/>
            <person name="Wang B."/>
            <person name="Yu K."/>
            <person name="Liang Q."/>
            <person name="Yang W."/>
            <person name="Lou X."/>
            <person name="Chen J."/>
            <person name="Feng M."/>
            <person name="Jian J."/>
            <person name="Zhang X."/>
            <person name="Luo G."/>
            <person name="Jiang Y."/>
            <person name="Liu J."/>
            <person name="Wang Z."/>
            <person name="Sha Y."/>
            <person name="Zhang B."/>
            <person name="Wu H."/>
            <person name="Tang D."/>
            <person name="Shen Q."/>
            <person name="Xue P."/>
            <person name="Zou S."/>
            <person name="Wang X."/>
            <person name="Liu X."/>
            <person name="Wang F."/>
            <person name="Yang Y."/>
            <person name="An X."/>
            <person name="Dong Z."/>
            <person name="Zhang K."/>
            <person name="Zhang X."/>
            <person name="Luo M.C."/>
            <person name="Dvorak J."/>
            <person name="Tong Y."/>
            <person name="Wang J."/>
            <person name="Yang H."/>
            <person name="Li Z."/>
            <person name="Wang D."/>
            <person name="Zhang A."/>
            <person name="Wang J."/>
        </authorList>
    </citation>
    <scope>NUCLEOTIDE SEQUENCE</scope>
    <source>
        <strain evidence="2">cv. G1812</strain>
    </source>
</reference>
<organism evidence="1 2">
    <name type="scientific">Triticum urartu</name>
    <name type="common">Red wild einkorn</name>
    <name type="synonym">Crithodium urartu</name>
    <dbReference type="NCBI Taxonomy" id="4572"/>
    <lineage>
        <taxon>Eukaryota</taxon>
        <taxon>Viridiplantae</taxon>
        <taxon>Streptophyta</taxon>
        <taxon>Embryophyta</taxon>
        <taxon>Tracheophyta</taxon>
        <taxon>Spermatophyta</taxon>
        <taxon>Magnoliopsida</taxon>
        <taxon>Liliopsida</taxon>
        <taxon>Poales</taxon>
        <taxon>Poaceae</taxon>
        <taxon>BOP clade</taxon>
        <taxon>Pooideae</taxon>
        <taxon>Triticodae</taxon>
        <taxon>Triticeae</taxon>
        <taxon>Triticinae</taxon>
        <taxon>Triticum</taxon>
    </lineage>
</organism>
<dbReference type="AlphaFoldDB" id="A0A8R7TX60"/>
<sequence>MVVFRTGVMPMGDMQLVHASCAQWPATVMLMFAVLRWPKPEAEGVLVGVPPLNKLAGVSNPVLDFIPSCFSLSYHGGGYKEEGGRGSSYRTIHVRLWSLISAATRRGFRCRSEPSAILILCCCISWSKGGLSEFRQWRPAPLFPPSRRAKMEAA</sequence>
<dbReference type="EnsemblPlants" id="TuG1812G0300003355.01.T01">
    <property type="protein sequence ID" value="TuG1812G0300003355.01.T01.cds336692"/>
    <property type="gene ID" value="TuG1812G0300003355.01"/>
</dbReference>
<evidence type="ECO:0000313" key="1">
    <source>
        <dbReference type="EnsemblPlants" id="TuG1812G0300003355.01.T01.cds336692"/>
    </source>
</evidence>
<dbReference type="Gramene" id="TuG1812G0300003355.01.T01">
    <property type="protein sequence ID" value="TuG1812G0300003355.01.T01.cds336692"/>
    <property type="gene ID" value="TuG1812G0300003355.01"/>
</dbReference>
<accession>A0A8R7TX60</accession>
<dbReference type="Proteomes" id="UP000015106">
    <property type="component" value="Chromosome 3"/>
</dbReference>